<evidence type="ECO:0000313" key="3">
    <source>
        <dbReference type="Proteomes" id="UP001283361"/>
    </source>
</evidence>
<dbReference type="AlphaFoldDB" id="A0AAE1CMB0"/>
<accession>A0AAE1CMB0</accession>
<name>A0AAE1CMB0_9GAST</name>
<keyword evidence="3" id="KW-1185">Reference proteome</keyword>
<comment type="caution">
    <text evidence="2">The sequence shown here is derived from an EMBL/GenBank/DDBJ whole genome shotgun (WGS) entry which is preliminary data.</text>
</comment>
<gene>
    <name evidence="2" type="ORF">RRG08_002690</name>
</gene>
<sequence>MSKAGNTGNRLYWTGRKQGKETQDVTNHPGLVQFAIGDCFSGKTHYTGYPWLGQFTTGSCFSWWPH</sequence>
<feature type="region of interest" description="Disordered" evidence="1">
    <location>
        <begin position="1"/>
        <end position="24"/>
    </location>
</feature>
<reference evidence="2" key="1">
    <citation type="journal article" date="2023" name="G3 (Bethesda)">
        <title>A reference genome for the long-term kleptoplast-retaining sea slug Elysia crispata morphotype clarki.</title>
        <authorList>
            <person name="Eastman K.E."/>
            <person name="Pendleton A.L."/>
            <person name="Shaikh M.A."/>
            <person name="Suttiyut T."/>
            <person name="Ogas R."/>
            <person name="Tomko P."/>
            <person name="Gavelis G."/>
            <person name="Widhalm J.R."/>
            <person name="Wisecaver J.H."/>
        </authorList>
    </citation>
    <scope>NUCLEOTIDE SEQUENCE</scope>
    <source>
        <strain evidence="2">ECLA1</strain>
    </source>
</reference>
<evidence type="ECO:0000313" key="2">
    <source>
        <dbReference type="EMBL" id="KAK3712360.1"/>
    </source>
</evidence>
<evidence type="ECO:0000256" key="1">
    <source>
        <dbReference type="SAM" id="MobiDB-lite"/>
    </source>
</evidence>
<dbReference type="EMBL" id="JAWDGP010007584">
    <property type="protein sequence ID" value="KAK3712360.1"/>
    <property type="molecule type" value="Genomic_DNA"/>
</dbReference>
<dbReference type="Proteomes" id="UP001283361">
    <property type="component" value="Unassembled WGS sequence"/>
</dbReference>
<proteinExistence type="predicted"/>
<organism evidence="2 3">
    <name type="scientific">Elysia crispata</name>
    <name type="common">lettuce slug</name>
    <dbReference type="NCBI Taxonomy" id="231223"/>
    <lineage>
        <taxon>Eukaryota</taxon>
        <taxon>Metazoa</taxon>
        <taxon>Spiralia</taxon>
        <taxon>Lophotrochozoa</taxon>
        <taxon>Mollusca</taxon>
        <taxon>Gastropoda</taxon>
        <taxon>Heterobranchia</taxon>
        <taxon>Euthyneura</taxon>
        <taxon>Panpulmonata</taxon>
        <taxon>Sacoglossa</taxon>
        <taxon>Placobranchoidea</taxon>
        <taxon>Plakobranchidae</taxon>
        <taxon>Elysia</taxon>
    </lineage>
</organism>
<protein>
    <submittedName>
        <fullName evidence="2">Uncharacterized protein</fullName>
    </submittedName>
</protein>